<reference evidence="1" key="1">
    <citation type="submission" date="2022-08" db="UniProtKB">
        <authorList>
            <consortium name="EnsemblMetazoa"/>
        </authorList>
    </citation>
    <scope>IDENTIFICATION</scope>
    <source>
        <strain evidence="1">EBRO</strain>
    </source>
</reference>
<dbReference type="AlphaFoldDB" id="A0A182ISL3"/>
<sequence length="202" mass="21643">MLEKDVEPLLDGFAAPVMENVFGLERLVDGERDRVVGVRDAQVLAATAGRPGIARTPGAVRVPEAHRHTLNLVRVLVKIDVVFVVVIVYDVAGARTDPVQDVGRAGPRATSILAPDRRRNTLVLIIPPPPPPPPAQGLGVCVSVPAVPVEPIAMPLLPALGLAEIAERLPASRRLQHAQHQIITRRPDLVLLVLLKVVALTN</sequence>
<organism evidence="1">
    <name type="scientific">Anopheles atroparvus</name>
    <name type="common">European mosquito</name>
    <dbReference type="NCBI Taxonomy" id="41427"/>
    <lineage>
        <taxon>Eukaryota</taxon>
        <taxon>Metazoa</taxon>
        <taxon>Ecdysozoa</taxon>
        <taxon>Arthropoda</taxon>
        <taxon>Hexapoda</taxon>
        <taxon>Insecta</taxon>
        <taxon>Pterygota</taxon>
        <taxon>Neoptera</taxon>
        <taxon>Endopterygota</taxon>
        <taxon>Diptera</taxon>
        <taxon>Nematocera</taxon>
        <taxon>Culicoidea</taxon>
        <taxon>Culicidae</taxon>
        <taxon>Anophelinae</taxon>
        <taxon>Anopheles</taxon>
    </lineage>
</organism>
<dbReference type="VEuPathDB" id="VectorBase:AATE004693"/>
<protein>
    <submittedName>
        <fullName evidence="1">Uncharacterized protein</fullName>
    </submittedName>
</protein>
<evidence type="ECO:0000313" key="1">
    <source>
        <dbReference type="EnsemblMetazoa" id="AATE004693-PA.1"/>
    </source>
</evidence>
<proteinExistence type="predicted"/>
<name>A0A182ISL3_ANOAO</name>
<accession>A0A182ISL3</accession>
<dbReference type="EnsemblMetazoa" id="AATE004693-RA">
    <property type="protein sequence ID" value="AATE004693-PA.1"/>
    <property type="gene ID" value="AATE004693"/>
</dbReference>